<protein>
    <submittedName>
        <fullName evidence="1 3">Uncharacterized protein</fullName>
    </submittedName>
</protein>
<name>A0A183HD15_9BILA</name>
<sequence length="51" mass="5789">MQEAAVQLLRRTLSSALFPFNFLSACHRLHSAPRRAKAMEDCWARFGLGLL</sequence>
<keyword evidence="2" id="KW-1185">Reference proteome</keyword>
<evidence type="ECO:0000313" key="2">
    <source>
        <dbReference type="Proteomes" id="UP000267606"/>
    </source>
</evidence>
<dbReference type="Proteomes" id="UP000267606">
    <property type="component" value="Unassembled WGS sequence"/>
</dbReference>
<evidence type="ECO:0000313" key="1">
    <source>
        <dbReference type="EMBL" id="VDO42942.1"/>
    </source>
</evidence>
<evidence type="ECO:0000313" key="3">
    <source>
        <dbReference type="WBParaSite" id="OFLC_0000537601-mRNA-1"/>
    </source>
</evidence>
<accession>A0A183HD15</accession>
<dbReference type="EMBL" id="UZAJ01004585">
    <property type="protein sequence ID" value="VDO42942.1"/>
    <property type="molecule type" value="Genomic_DNA"/>
</dbReference>
<proteinExistence type="predicted"/>
<reference evidence="1 2" key="2">
    <citation type="submission" date="2018-11" db="EMBL/GenBank/DDBJ databases">
        <authorList>
            <consortium name="Pathogen Informatics"/>
        </authorList>
    </citation>
    <scope>NUCLEOTIDE SEQUENCE [LARGE SCALE GENOMIC DNA]</scope>
</reference>
<dbReference type="WBParaSite" id="OFLC_0000537601-mRNA-1">
    <property type="protein sequence ID" value="OFLC_0000537601-mRNA-1"/>
    <property type="gene ID" value="OFLC_0000537601"/>
</dbReference>
<gene>
    <name evidence="1" type="ORF">OFLC_LOCUS5378</name>
</gene>
<dbReference type="AlphaFoldDB" id="A0A183HD15"/>
<reference evidence="3" key="1">
    <citation type="submission" date="2016-06" db="UniProtKB">
        <authorList>
            <consortium name="WormBaseParasite"/>
        </authorList>
    </citation>
    <scope>IDENTIFICATION</scope>
</reference>
<organism evidence="3">
    <name type="scientific">Onchocerca flexuosa</name>
    <dbReference type="NCBI Taxonomy" id="387005"/>
    <lineage>
        <taxon>Eukaryota</taxon>
        <taxon>Metazoa</taxon>
        <taxon>Ecdysozoa</taxon>
        <taxon>Nematoda</taxon>
        <taxon>Chromadorea</taxon>
        <taxon>Rhabditida</taxon>
        <taxon>Spirurina</taxon>
        <taxon>Spiruromorpha</taxon>
        <taxon>Filarioidea</taxon>
        <taxon>Onchocercidae</taxon>
        <taxon>Onchocerca</taxon>
    </lineage>
</organism>